<feature type="domain" description="R3H" evidence="11">
    <location>
        <begin position="541"/>
        <end position="603"/>
    </location>
</feature>
<dbReference type="PROSITE" id="PS50174">
    <property type="entry name" value="G_PATCH"/>
    <property type="match status" value="1"/>
</dbReference>
<feature type="region of interest" description="Disordered" evidence="9">
    <location>
        <begin position="253"/>
        <end position="391"/>
    </location>
</feature>
<evidence type="ECO:0000256" key="4">
    <source>
        <dbReference type="ARBA" id="ARBA00018964"/>
    </source>
</evidence>
<keyword evidence="8" id="KW-0539">Nucleus</keyword>
<dbReference type="EMBL" id="JAKJXP020000041">
    <property type="protein sequence ID" value="KAK7752104.1"/>
    <property type="molecule type" value="Genomic_DNA"/>
</dbReference>
<feature type="compositionally biased region" description="Acidic residues" evidence="9">
    <location>
        <begin position="322"/>
        <end position="334"/>
    </location>
</feature>
<reference evidence="12 13" key="1">
    <citation type="submission" date="2024-02" db="EMBL/GenBank/DDBJ databases">
        <title>De novo assembly and annotation of 12 fungi associated with fruit tree decline syndrome in Ontario, Canada.</title>
        <authorList>
            <person name="Sulman M."/>
            <person name="Ellouze W."/>
            <person name="Ilyukhin E."/>
        </authorList>
    </citation>
    <scope>NUCLEOTIDE SEQUENCE [LARGE SCALE GENOMIC DNA]</scope>
    <source>
        <strain evidence="12 13">M11/M66-122</strain>
    </source>
</reference>
<dbReference type="GO" id="GO:0006397">
    <property type="term" value="P:mRNA processing"/>
    <property type="evidence" value="ECO:0007669"/>
    <property type="project" value="UniProtKB-KW"/>
</dbReference>
<feature type="compositionally biased region" description="Gly residues" evidence="9">
    <location>
        <begin position="651"/>
        <end position="660"/>
    </location>
</feature>
<protein>
    <recommendedName>
        <fullName evidence="4">Protein SQS1</fullName>
    </recommendedName>
</protein>
<accession>A0AAN9YS33</accession>
<evidence type="ECO:0000256" key="5">
    <source>
        <dbReference type="ARBA" id="ARBA00022490"/>
    </source>
</evidence>
<dbReference type="SMART" id="SM00443">
    <property type="entry name" value="G_patch"/>
    <property type="match status" value="1"/>
</dbReference>
<dbReference type="PANTHER" id="PTHR14195">
    <property type="entry name" value="G PATCH DOMAIN CONTAINING PROTEIN 2"/>
    <property type="match status" value="1"/>
</dbReference>
<comment type="caution">
    <text evidence="12">The sequence shown here is derived from an EMBL/GenBank/DDBJ whole genome shotgun (WGS) entry which is preliminary data.</text>
</comment>
<evidence type="ECO:0000256" key="2">
    <source>
        <dbReference type="ARBA" id="ARBA00004496"/>
    </source>
</evidence>
<dbReference type="Proteomes" id="UP001320420">
    <property type="component" value="Unassembled WGS sequence"/>
</dbReference>
<dbReference type="InterPro" id="IPR001374">
    <property type="entry name" value="R3H_dom"/>
</dbReference>
<evidence type="ECO:0000256" key="3">
    <source>
        <dbReference type="ARBA" id="ARBA00010306"/>
    </source>
</evidence>
<dbReference type="SMART" id="SM00393">
    <property type="entry name" value="R3H"/>
    <property type="match status" value="1"/>
</dbReference>
<dbReference type="InterPro" id="IPR000467">
    <property type="entry name" value="G_patch_dom"/>
</dbReference>
<evidence type="ECO:0000313" key="13">
    <source>
        <dbReference type="Proteomes" id="UP001320420"/>
    </source>
</evidence>
<feature type="compositionally biased region" description="Basic residues" evidence="9">
    <location>
        <begin position="289"/>
        <end position="298"/>
    </location>
</feature>
<feature type="region of interest" description="Disordered" evidence="9">
    <location>
        <begin position="645"/>
        <end position="664"/>
    </location>
</feature>
<dbReference type="SUPFAM" id="SSF82708">
    <property type="entry name" value="R3H domain"/>
    <property type="match status" value="1"/>
</dbReference>
<keyword evidence="13" id="KW-1185">Reference proteome</keyword>
<feature type="compositionally biased region" description="Low complexity" evidence="9">
    <location>
        <begin position="126"/>
        <end position="142"/>
    </location>
</feature>
<feature type="domain" description="G-patch" evidence="10">
    <location>
        <begin position="680"/>
        <end position="725"/>
    </location>
</feature>
<keyword evidence="5" id="KW-0963">Cytoplasm</keyword>
<feature type="region of interest" description="Disordered" evidence="9">
    <location>
        <begin position="416"/>
        <end position="456"/>
    </location>
</feature>
<evidence type="ECO:0000256" key="7">
    <source>
        <dbReference type="ARBA" id="ARBA00023187"/>
    </source>
</evidence>
<dbReference type="AlphaFoldDB" id="A0AAN9YS33"/>
<keyword evidence="6" id="KW-0507">mRNA processing</keyword>
<dbReference type="GO" id="GO:0003676">
    <property type="term" value="F:nucleic acid binding"/>
    <property type="evidence" value="ECO:0007669"/>
    <property type="project" value="UniProtKB-UniRule"/>
</dbReference>
<dbReference type="Pfam" id="PF01585">
    <property type="entry name" value="G-patch"/>
    <property type="match status" value="1"/>
</dbReference>
<dbReference type="InterPro" id="IPR034082">
    <property type="entry name" value="R3H_G-patch"/>
</dbReference>
<keyword evidence="7" id="KW-0508">mRNA splicing</keyword>
<evidence type="ECO:0000256" key="9">
    <source>
        <dbReference type="SAM" id="MobiDB-lite"/>
    </source>
</evidence>
<evidence type="ECO:0000259" key="11">
    <source>
        <dbReference type="PROSITE" id="PS51061"/>
    </source>
</evidence>
<sequence length="725" mass="79506">MARKKTGNKPPRPQGPPGRQRGGFMAKALAERSSNLSPASPAGGARGHGHGYSLAEEARNTAFNRRGPRGVDARLRHRPVRFVSAGFMDPLKDLEVEQKGLDKTPQEKKGEEELPPTVTTSDNAGNAENSPAEIAPAENAPATIVTSEDTKEQEVDAEITSPPPFVLDLTGDKSLRPDPSSTTGASVPVSHYDSDSSEEIILFKGRDASRQNRNPAKPRQTTHKASAPHANNTKNTLELGAIDREIRVVERSIQTHDATTTRESKQESVQRQVRKTAVETEDHISLSNTKKRGGRPRRNASVSTTSDEEAAMIADYIANMQDDADEDEDEDADEGDKHPDIGSHAFQVLRDLGGTDSDAVPGEISSDGNSSDGSLDDEVEDEERRRHREFTDEHMARMLAKQEELGLGGDDVLLFDGSSSDDEEDWQVATKGTPRRKKKGSSKQARIVQRKGQYPSATQMADAFDDLDLMDWQRPALNNFKKAPETFNCSDSELEEAMNIAWRKDRLKKAEKKKAREELRAQGLLGKNVNPEDLRVKYRGGMSIDDLANELEAFLTGTQEQLSLPPFDKRSRMTVHQLANKFKIKSQSAGKGNSRYTVFYRSRATLPFEQVSFDRALARVHQTWFPRVDVDAEIVHQTRLSKRSEPRRVRVGGGGGGGGKSALTFREGDVVGQGALELGAANKGRTILEKMGWTKGMGLGSGDNKGITVPLTQIMKKSKAGLGDA</sequence>
<dbReference type="InterPro" id="IPR051189">
    <property type="entry name" value="Splicing_assoc_domain"/>
</dbReference>
<comment type="similarity">
    <text evidence="3">Belongs to the SQS1 family.</text>
</comment>
<dbReference type="GO" id="GO:0008380">
    <property type="term" value="P:RNA splicing"/>
    <property type="evidence" value="ECO:0007669"/>
    <property type="project" value="UniProtKB-KW"/>
</dbReference>
<name>A0AAN9YS33_9PEZI</name>
<evidence type="ECO:0000259" key="10">
    <source>
        <dbReference type="PROSITE" id="PS50174"/>
    </source>
</evidence>
<dbReference type="GO" id="GO:0005634">
    <property type="term" value="C:nucleus"/>
    <property type="evidence" value="ECO:0007669"/>
    <property type="project" value="UniProtKB-SubCell"/>
</dbReference>
<proteinExistence type="inferred from homology"/>
<dbReference type="Gene3D" id="3.30.1370.50">
    <property type="entry name" value="R3H-like domain"/>
    <property type="match status" value="1"/>
</dbReference>
<dbReference type="GO" id="GO:0005737">
    <property type="term" value="C:cytoplasm"/>
    <property type="evidence" value="ECO:0007669"/>
    <property type="project" value="UniProtKB-SubCell"/>
</dbReference>
<feature type="compositionally biased region" description="Basic and acidic residues" evidence="9">
    <location>
        <begin position="90"/>
        <end position="112"/>
    </location>
</feature>
<evidence type="ECO:0000313" key="12">
    <source>
        <dbReference type="EMBL" id="KAK7752104.1"/>
    </source>
</evidence>
<comment type="subcellular location">
    <subcellularLocation>
        <location evidence="2">Cytoplasm</location>
    </subcellularLocation>
    <subcellularLocation>
        <location evidence="1">Nucleus</location>
    </subcellularLocation>
</comment>
<evidence type="ECO:0000256" key="1">
    <source>
        <dbReference type="ARBA" id="ARBA00004123"/>
    </source>
</evidence>
<feature type="region of interest" description="Disordered" evidence="9">
    <location>
        <begin position="1"/>
        <end position="239"/>
    </location>
</feature>
<feature type="compositionally biased region" description="Basic and acidic residues" evidence="9">
    <location>
        <begin position="253"/>
        <end position="268"/>
    </location>
</feature>
<evidence type="ECO:0000256" key="8">
    <source>
        <dbReference type="ARBA" id="ARBA00023242"/>
    </source>
</evidence>
<gene>
    <name evidence="12" type="primary">SQS1</name>
    <name evidence="12" type="ORF">SLS62_005847</name>
</gene>
<dbReference type="PROSITE" id="PS51061">
    <property type="entry name" value="R3H"/>
    <property type="match status" value="1"/>
</dbReference>
<dbReference type="Pfam" id="PF01424">
    <property type="entry name" value="R3H"/>
    <property type="match status" value="1"/>
</dbReference>
<dbReference type="CDD" id="cd02646">
    <property type="entry name" value="R3H_G-patch"/>
    <property type="match status" value="1"/>
</dbReference>
<dbReference type="InterPro" id="IPR036867">
    <property type="entry name" value="R3H_dom_sf"/>
</dbReference>
<evidence type="ECO:0000256" key="6">
    <source>
        <dbReference type="ARBA" id="ARBA00022664"/>
    </source>
</evidence>
<organism evidence="12 13">
    <name type="scientific">Diatrype stigma</name>
    <dbReference type="NCBI Taxonomy" id="117547"/>
    <lineage>
        <taxon>Eukaryota</taxon>
        <taxon>Fungi</taxon>
        <taxon>Dikarya</taxon>
        <taxon>Ascomycota</taxon>
        <taxon>Pezizomycotina</taxon>
        <taxon>Sordariomycetes</taxon>
        <taxon>Xylariomycetidae</taxon>
        <taxon>Xylariales</taxon>
        <taxon>Diatrypaceae</taxon>
        <taxon>Diatrype</taxon>
    </lineage>
</organism>